<sequence length="92" mass="10930">METLKFNYGLTYDRKLSKLDDDFYMCILECLTKRLMDKANHQTKCLNKRMFHKVNLNEFGSLSLTTHKILSLVIKQTKSRQDCLLDIKRLMP</sequence>
<comment type="caution">
    <text evidence="1">The sequence shown here is derived from an EMBL/GenBank/DDBJ whole genome shotgun (WGS) entry which is preliminary data.</text>
</comment>
<evidence type="ECO:0000313" key="1">
    <source>
        <dbReference type="EMBL" id="RDX63229.1"/>
    </source>
</evidence>
<proteinExistence type="predicted"/>
<dbReference type="AlphaFoldDB" id="A0A371EB45"/>
<reference evidence="1" key="1">
    <citation type="submission" date="2018-05" db="EMBL/GenBank/DDBJ databases">
        <title>Draft genome of Mucuna pruriens seed.</title>
        <authorList>
            <person name="Nnadi N.E."/>
            <person name="Vos R."/>
            <person name="Hasami M.H."/>
            <person name="Devisetty U.K."/>
            <person name="Aguiy J.C."/>
        </authorList>
    </citation>
    <scope>NUCLEOTIDE SEQUENCE [LARGE SCALE GENOMIC DNA]</scope>
    <source>
        <strain evidence="1">JCA_2017</strain>
    </source>
</reference>
<organism evidence="1 2">
    <name type="scientific">Mucuna pruriens</name>
    <name type="common">Velvet bean</name>
    <name type="synonym">Dolichos pruriens</name>
    <dbReference type="NCBI Taxonomy" id="157652"/>
    <lineage>
        <taxon>Eukaryota</taxon>
        <taxon>Viridiplantae</taxon>
        <taxon>Streptophyta</taxon>
        <taxon>Embryophyta</taxon>
        <taxon>Tracheophyta</taxon>
        <taxon>Spermatophyta</taxon>
        <taxon>Magnoliopsida</taxon>
        <taxon>eudicotyledons</taxon>
        <taxon>Gunneridae</taxon>
        <taxon>Pentapetalae</taxon>
        <taxon>rosids</taxon>
        <taxon>fabids</taxon>
        <taxon>Fabales</taxon>
        <taxon>Fabaceae</taxon>
        <taxon>Papilionoideae</taxon>
        <taxon>50 kb inversion clade</taxon>
        <taxon>NPAAA clade</taxon>
        <taxon>indigoferoid/millettioid clade</taxon>
        <taxon>Phaseoleae</taxon>
        <taxon>Mucuna</taxon>
    </lineage>
</organism>
<evidence type="ECO:0000313" key="2">
    <source>
        <dbReference type="Proteomes" id="UP000257109"/>
    </source>
</evidence>
<dbReference type="Proteomes" id="UP000257109">
    <property type="component" value="Unassembled WGS sequence"/>
</dbReference>
<protein>
    <submittedName>
        <fullName evidence="1">Uncharacterized protein</fullName>
    </submittedName>
</protein>
<gene>
    <name evidence="1" type="ORF">CR513_58369</name>
</gene>
<accession>A0A371EB45</accession>
<name>A0A371EB45_MUCPR</name>
<feature type="non-terminal residue" evidence="1">
    <location>
        <position position="1"/>
    </location>
</feature>
<keyword evidence="2" id="KW-1185">Reference proteome</keyword>
<dbReference type="EMBL" id="QJKJ01015019">
    <property type="protein sequence ID" value="RDX63229.1"/>
    <property type="molecule type" value="Genomic_DNA"/>
</dbReference>